<dbReference type="AlphaFoldDB" id="A0A085B9A9"/>
<keyword evidence="2" id="KW-1185">Reference proteome</keyword>
<dbReference type="OrthoDB" id="1258019at2"/>
<protein>
    <submittedName>
        <fullName evidence="1">Uncharacterized protein</fullName>
    </submittedName>
</protein>
<name>A0A085B9A9_9FLAO</name>
<evidence type="ECO:0000313" key="2">
    <source>
        <dbReference type="Proteomes" id="UP000028623"/>
    </source>
</evidence>
<evidence type="ECO:0000313" key="1">
    <source>
        <dbReference type="EMBL" id="KFC19054.1"/>
    </source>
</evidence>
<dbReference type="RefSeq" id="WP_034978468.1">
    <property type="nucleotide sequence ID" value="NZ_FOFI01000005.1"/>
</dbReference>
<sequence length="127" mass="14731">MIFDKNFIKPSNESTYHVYQEESGNADFVNPYNDSPYLISSLQKLKSKVVCKRKRKAINECLNNYKDDMVANPEINVFKNVDEMNTTASFADYARASYLKVLKDLENIQKLIDKLDINDPDNVRIIQ</sequence>
<gene>
    <name evidence="1" type="ORF">IO89_16185</name>
</gene>
<dbReference type="STRING" id="421072.SAMN04488097_3456"/>
<accession>A0A085B9A9</accession>
<dbReference type="Proteomes" id="UP000028623">
    <property type="component" value="Unassembled WGS sequence"/>
</dbReference>
<organism evidence="1 2">
    <name type="scientific">Epilithonimonas lactis</name>
    <dbReference type="NCBI Taxonomy" id="421072"/>
    <lineage>
        <taxon>Bacteria</taxon>
        <taxon>Pseudomonadati</taxon>
        <taxon>Bacteroidota</taxon>
        <taxon>Flavobacteriia</taxon>
        <taxon>Flavobacteriales</taxon>
        <taxon>Weeksellaceae</taxon>
        <taxon>Chryseobacterium group</taxon>
        <taxon>Epilithonimonas</taxon>
    </lineage>
</organism>
<comment type="caution">
    <text evidence="1">The sequence shown here is derived from an EMBL/GenBank/DDBJ whole genome shotgun (WGS) entry which is preliminary data.</text>
</comment>
<reference evidence="1 2" key="1">
    <citation type="submission" date="2014-07" db="EMBL/GenBank/DDBJ databases">
        <title>Epilithonimonas lactis LMG 22401 Genome.</title>
        <authorList>
            <person name="Pipes S.E."/>
            <person name="Stropko S.J."/>
        </authorList>
    </citation>
    <scope>NUCLEOTIDE SEQUENCE [LARGE SCALE GENOMIC DNA]</scope>
    <source>
        <strain evidence="1 2">LMG 24401</strain>
    </source>
</reference>
<dbReference type="eggNOG" id="ENOG503429Z">
    <property type="taxonomic scope" value="Bacteria"/>
</dbReference>
<dbReference type="EMBL" id="JPLY01000005">
    <property type="protein sequence ID" value="KFC19054.1"/>
    <property type="molecule type" value="Genomic_DNA"/>
</dbReference>
<proteinExistence type="predicted"/>